<proteinExistence type="predicted"/>
<reference evidence="2 3" key="1">
    <citation type="submission" date="2012-10" db="EMBL/GenBank/DDBJ databases">
        <title>Genome sequencing and analysis of entomopathogenic fungi Beauveria bassiana D1-5.</title>
        <authorList>
            <person name="Li Q."/>
            <person name="Wang L."/>
            <person name="Zhang Z."/>
            <person name="Wang Q."/>
            <person name="Ren J."/>
            <person name="Wang M."/>
            <person name="Xu W."/>
            <person name="Wang J."/>
            <person name="Lu Y."/>
            <person name="Du Q."/>
            <person name="Sun Z."/>
        </authorList>
    </citation>
    <scope>NUCLEOTIDE SEQUENCE [LARGE SCALE GENOMIC DNA]</scope>
    <source>
        <strain evidence="2 3">D1-5</strain>
    </source>
</reference>
<dbReference type="STRING" id="1245745.A0A0A2VK21"/>
<dbReference type="InterPro" id="IPR025605">
    <property type="entry name" value="OST-HTH/LOTUS_dom"/>
</dbReference>
<dbReference type="AlphaFoldDB" id="A0A0A2VK21"/>
<evidence type="ECO:0000313" key="3">
    <source>
        <dbReference type="Proteomes" id="UP000030106"/>
    </source>
</evidence>
<dbReference type="EMBL" id="ANFO01000809">
    <property type="protein sequence ID" value="KGQ06505.1"/>
    <property type="molecule type" value="Genomic_DNA"/>
</dbReference>
<dbReference type="PANTHER" id="PTHR35811:SF1">
    <property type="entry name" value="HTH OST-TYPE DOMAIN-CONTAINING PROTEIN"/>
    <property type="match status" value="1"/>
</dbReference>
<comment type="caution">
    <text evidence="2">The sequence shown here is derived from an EMBL/GenBank/DDBJ whole genome shotgun (WGS) entry which is preliminary data.</text>
</comment>
<dbReference type="PROSITE" id="PS51644">
    <property type="entry name" value="HTH_OST"/>
    <property type="match status" value="1"/>
</dbReference>
<dbReference type="Pfam" id="PF12872">
    <property type="entry name" value="OST-HTH"/>
    <property type="match status" value="1"/>
</dbReference>
<dbReference type="PANTHER" id="PTHR35811">
    <property type="entry name" value="SLR1870 PROTEIN"/>
    <property type="match status" value="1"/>
</dbReference>
<dbReference type="GO" id="GO:0004540">
    <property type="term" value="F:RNA nuclease activity"/>
    <property type="evidence" value="ECO:0007669"/>
    <property type="project" value="InterPro"/>
</dbReference>
<dbReference type="Gene3D" id="3.40.50.1010">
    <property type="entry name" value="5'-nuclease"/>
    <property type="match status" value="1"/>
</dbReference>
<evidence type="ECO:0000259" key="1">
    <source>
        <dbReference type="PROSITE" id="PS51644"/>
    </source>
</evidence>
<accession>A0A0A2VK21</accession>
<feature type="domain" description="HTH OST-type" evidence="1">
    <location>
        <begin position="166"/>
        <end position="241"/>
    </location>
</feature>
<name>A0A0A2VK21_BEABA</name>
<gene>
    <name evidence="2" type="ORF">BBAD15_g8192</name>
</gene>
<sequence>MSNKIAVLIDADNAQPCKAGLVLAEVAKYGTASVKRAYGDWTEPTLKGWKEQLLENSIQPMQQFAYTKGKNSTDAAMIIDAMDLLHSRQLDGFCLVSSDSDFTRLASRIRESGLTVYGCGVRTTPKPFVSACDKFIYVENLTPHSHMITQVEDESNGGSTEHAEENLRNVADLLRAAAEATSDHDGWAGICEIGDIMVKRHPDFDPRNYGHRKLTDLMAALDNTFEICRRSPGKGKPDLPNPTLHLSSAVTTSPLGREPVSTDNVKFVIMRSIDMGKTSTEDVEMRFGDAELEKWQRNFDLNEIRMGLQLHQIIANLDTSLTKLQTMISGDYESVAEFLSRYKRLHASDIT</sequence>
<dbReference type="Proteomes" id="UP000030106">
    <property type="component" value="Unassembled WGS sequence"/>
</dbReference>
<dbReference type="Pfam" id="PF01936">
    <property type="entry name" value="NYN"/>
    <property type="match status" value="1"/>
</dbReference>
<dbReference type="InterPro" id="IPR021139">
    <property type="entry name" value="NYN"/>
</dbReference>
<organism evidence="2 3">
    <name type="scientific">Beauveria bassiana D1-5</name>
    <dbReference type="NCBI Taxonomy" id="1245745"/>
    <lineage>
        <taxon>Eukaryota</taxon>
        <taxon>Fungi</taxon>
        <taxon>Dikarya</taxon>
        <taxon>Ascomycota</taxon>
        <taxon>Pezizomycotina</taxon>
        <taxon>Sordariomycetes</taxon>
        <taxon>Hypocreomycetidae</taxon>
        <taxon>Hypocreales</taxon>
        <taxon>Cordycipitaceae</taxon>
        <taxon>Beauveria</taxon>
    </lineage>
</organism>
<dbReference type="CDD" id="cd10146">
    <property type="entry name" value="LabA_like_C"/>
    <property type="match status" value="1"/>
</dbReference>
<dbReference type="InterPro" id="IPR041966">
    <property type="entry name" value="LOTUS-like"/>
</dbReference>
<dbReference type="Gene3D" id="3.30.420.610">
    <property type="entry name" value="LOTUS domain-like"/>
    <property type="match status" value="1"/>
</dbReference>
<dbReference type="HOGENOM" id="CLU_789857_0_0_1"/>
<evidence type="ECO:0000313" key="2">
    <source>
        <dbReference type="EMBL" id="KGQ06505.1"/>
    </source>
</evidence>
<dbReference type="CDD" id="cd11297">
    <property type="entry name" value="PIN_LabA-like_N_1"/>
    <property type="match status" value="1"/>
</dbReference>
<protein>
    <recommendedName>
        <fullName evidence="1">HTH OST-type domain-containing protein</fullName>
    </recommendedName>
</protein>